<dbReference type="GeneID" id="34520083"/>
<dbReference type="OrthoDB" id="430354at2759"/>
<sequence length="637" mass="72798">MLSASLLRYRLRKLWRFRRRSVVLVAAAFVLVSVLATCLPHSKSRSKPSFYDLHRQDLASKRSLGTPNYAHAQDGVRMSLKADSKARIPESRASRKSAEELQRILKLQNFYNKVLDTIYHNKPTLGLEPIAFKETSEQHIPRKFGRSKDVALNVALHDKDPALPTLSEYVLDEVLQLPGAFVNPLAQSHANVVGQLPESLPMESYSGNGVVFIGGAKFSWLSLLSLENMRMTGSQVPVEIMIPTEREYEPQLCEQILPKMNARCVMLTDIIPEFTSSKLSGYQYKSLAILASSFENVLLLDSDNTVVSNPDVLFDSEPFLSKGLVTWPDFWKRVTHPMYYRLAGIKLGKRVRNVLDDVTNPSEYVDESADLTKDVPLHDREGSIPDISTESGQMIINKRTHGKAILLSLYYNVYGPLHYYPLFSQGANGEGDKETFVAAANFFKLPYYQVKKGVDVVGFWKDDPHEYTGVGMIQYNPIVDFENVRNFTKLEELHAKKLGELAKTRLGRLKMWAFGLDKYNPTKFENFFTKGNSQSMFIHSNYPKLDPVALRRENKLFLDQDPSKKRIRTYADQTGLDFDYELRQWTIIKKFWCDVKLELNYLSEGGVKSEQYCDFIMEELNFLESTTAKIKLQPRDK</sequence>
<dbReference type="STRING" id="1382522.W6MVZ6"/>
<evidence type="ECO:0000256" key="6">
    <source>
        <dbReference type="ARBA" id="ARBA00022968"/>
    </source>
</evidence>
<evidence type="ECO:0000256" key="5">
    <source>
        <dbReference type="ARBA" id="ARBA00022692"/>
    </source>
</evidence>
<reference evidence="11" key="2">
    <citation type="submission" date="2014-02" db="EMBL/GenBank/DDBJ databases">
        <title>Complete DNA sequence of /Kuraishia capsulata/ illustrates novel genomic features among budding yeasts (/Saccharomycotina/).</title>
        <authorList>
            <person name="Morales L."/>
            <person name="Noel B."/>
            <person name="Porcel B."/>
            <person name="Marcet-Houben M."/>
            <person name="Hullo M-F."/>
            <person name="Sacerdot C."/>
            <person name="Tekaia F."/>
            <person name="Leh-Louis V."/>
            <person name="Despons L."/>
            <person name="Khanna V."/>
            <person name="Aury J-M."/>
            <person name="Barbe V."/>
            <person name="Couloux A."/>
            <person name="Labadie K."/>
            <person name="Pelletier E."/>
            <person name="Souciet J-L."/>
            <person name="Boekhout T."/>
            <person name="Gabaldon T."/>
            <person name="Wincker P."/>
            <person name="Dujon B."/>
        </authorList>
    </citation>
    <scope>NUCLEOTIDE SEQUENCE</scope>
    <source>
        <strain evidence="11">CBS 1993</strain>
    </source>
</reference>
<comment type="pathway">
    <text evidence="2">Protein modification; protein glycosylation.</text>
</comment>
<reference evidence="11" key="1">
    <citation type="submission" date="2013-12" db="EMBL/GenBank/DDBJ databases">
        <authorList>
            <person name="Genoscope - CEA"/>
        </authorList>
    </citation>
    <scope>NUCLEOTIDE SEQUENCE</scope>
    <source>
        <strain evidence="11">CBS 1993</strain>
    </source>
</reference>
<evidence type="ECO:0000256" key="9">
    <source>
        <dbReference type="ARBA" id="ARBA00023136"/>
    </source>
</evidence>
<keyword evidence="6" id="KW-0735">Signal-anchor</keyword>
<evidence type="ECO:0000256" key="10">
    <source>
        <dbReference type="ARBA" id="ARBA00023180"/>
    </source>
</evidence>
<keyword evidence="7" id="KW-1133">Transmembrane helix</keyword>
<dbReference type="HOGENOM" id="CLU_013298_1_0_1"/>
<dbReference type="SUPFAM" id="SSF53448">
    <property type="entry name" value="Nucleotide-diphospho-sugar transferases"/>
    <property type="match status" value="1"/>
</dbReference>
<dbReference type="RefSeq" id="XP_022458695.1">
    <property type="nucleotide sequence ID" value="XM_022602940.1"/>
</dbReference>
<keyword evidence="4" id="KW-0808">Transferase</keyword>
<proteinExistence type="inferred from homology"/>
<dbReference type="GO" id="GO:0046354">
    <property type="term" value="P:mannan biosynthetic process"/>
    <property type="evidence" value="ECO:0007669"/>
    <property type="project" value="UniProtKB-ARBA"/>
</dbReference>
<dbReference type="InterPro" id="IPR029044">
    <property type="entry name" value="Nucleotide-diphossugar_trans"/>
</dbReference>
<dbReference type="Pfam" id="PF11051">
    <property type="entry name" value="Mannosyl_trans3"/>
    <property type="match status" value="1"/>
</dbReference>
<dbReference type="FunFam" id="3.90.550.10:FF:000177">
    <property type="entry name" value="MNN5p Alpha-1,2-mannosyltransferase"/>
    <property type="match status" value="1"/>
</dbReference>
<accession>W6MVZ6</accession>
<organism evidence="11 12">
    <name type="scientific">Kuraishia capsulata CBS 1993</name>
    <dbReference type="NCBI Taxonomy" id="1382522"/>
    <lineage>
        <taxon>Eukaryota</taxon>
        <taxon>Fungi</taxon>
        <taxon>Dikarya</taxon>
        <taxon>Ascomycota</taxon>
        <taxon>Saccharomycotina</taxon>
        <taxon>Pichiomycetes</taxon>
        <taxon>Pichiales</taxon>
        <taxon>Pichiaceae</taxon>
        <taxon>Kuraishia</taxon>
    </lineage>
</organism>
<name>W6MVZ6_9ASCO</name>
<gene>
    <name evidence="11" type="ORF">KUCA_T00002669001</name>
</gene>
<dbReference type="GO" id="GO:0000026">
    <property type="term" value="F:alpha-1,2-mannosyltransferase activity"/>
    <property type="evidence" value="ECO:0007669"/>
    <property type="project" value="UniProtKB-ARBA"/>
</dbReference>
<dbReference type="GO" id="GO:0000139">
    <property type="term" value="C:Golgi membrane"/>
    <property type="evidence" value="ECO:0007669"/>
    <property type="project" value="UniProtKB-SubCell"/>
</dbReference>
<keyword evidence="8" id="KW-0333">Golgi apparatus</keyword>
<evidence type="ECO:0008006" key="13">
    <source>
        <dbReference type="Google" id="ProtNLM"/>
    </source>
</evidence>
<keyword evidence="9" id="KW-0472">Membrane</keyword>
<dbReference type="AlphaFoldDB" id="W6MVZ6"/>
<evidence type="ECO:0000256" key="4">
    <source>
        <dbReference type="ARBA" id="ARBA00022679"/>
    </source>
</evidence>
<keyword evidence="5" id="KW-0812">Transmembrane</keyword>
<keyword evidence="10" id="KW-0325">Glycoprotein</keyword>
<comment type="subcellular location">
    <subcellularLocation>
        <location evidence="1">Golgi apparatus membrane</location>
        <topology evidence="1">Single-pass type II membrane protein</topology>
    </subcellularLocation>
</comment>
<dbReference type="PANTHER" id="PTHR31646:SF1">
    <property type="entry name" value="ALPHA-1,2-MANNOSYLTRANSFERASE MNN2"/>
    <property type="match status" value="1"/>
</dbReference>
<dbReference type="EMBL" id="HG793127">
    <property type="protein sequence ID" value="CDK26695.1"/>
    <property type="molecule type" value="Genomic_DNA"/>
</dbReference>
<dbReference type="PANTHER" id="PTHR31646">
    <property type="entry name" value="ALPHA-1,2-MANNOSYLTRANSFERASE MNN2"/>
    <property type="match status" value="1"/>
</dbReference>
<evidence type="ECO:0000313" key="11">
    <source>
        <dbReference type="EMBL" id="CDK26695.1"/>
    </source>
</evidence>
<protein>
    <recommendedName>
        <fullName evidence="13">Glycosyltransferase family 71 protein</fullName>
    </recommendedName>
</protein>
<keyword evidence="12" id="KW-1185">Reference proteome</keyword>
<dbReference type="InterPro" id="IPR022751">
    <property type="entry name" value="Alpha_mannosyltransferase"/>
</dbReference>
<evidence type="ECO:0000256" key="3">
    <source>
        <dbReference type="ARBA" id="ARBA00009105"/>
    </source>
</evidence>
<comment type="similarity">
    <text evidence="3">Belongs to the MNN1/MNT family.</text>
</comment>
<dbReference type="Proteomes" id="UP000019384">
    <property type="component" value="Unassembled WGS sequence"/>
</dbReference>
<evidence type="ECO:0000256" key="8">
    <source>
        <dbReference type="ARBA" id="ARBA00023034"/>
    </source>
</evidence>
<evidence type="ECO:0000256" key="1">
    <source>
        <dbReference type="ARBA" id="ARBA00004323"/>
    </source>
</evidence>
<evidence type="ECO:0000256" key="2">
    <source>
        <dbReference type="ARBA" id="ARBA00004922"/>
    </source>
</evidence>
<evidence type="ECO:0000313" key="12">
    <source>
        <dbReference type="Proteomes" id="UP000019384"/>
    </source>
</evidence>
<evidence type="ECO:0000256" key="7">
    <source>
        <dbReference type="ARBA" id="ARBA00022989"/>
    </source>
</evidence>